<dbReference type="EMBL" id="SNRW01027302">
    <property type="protein sequence ID" value="KAA6360174.1"/>
    <property type="molecule type" value="Genomic_DNA"/>
</dbReference>
<protein>
    <submittedName>
        <fullName evidence="1">Uncharacterized protein</fullName>
    </submittedName>
</protein>
<evidence type="ECO:0000313" key="1">
    <source>
        <dbReference type="EMBL" id="KAA6360174.1"/>
    </source>
</evidence>
<evidence type="ECO:0000313" key="2">
    <source>
        <dbReference type="Proteomes" id="UP000324800"/>
    </source>
</evidence>
<proteinExistence type="predicted"/>
<accession>A0A5J4TNY7</accession>
<feature type="non-terminal residue" evidence="1">
    <location>
        <position position="1"/>
    </location>
</feature>
<comment type="caution">
    <text evidence="1">The sequence shown here is derived from an EMBL/GenBank/DDBJ whole genome shotgun (WGS) entry which is preliminary data.</text>
</comment>
<dbReference type="AlphaFoldDB" id="A0A5J4TNY7"/>
<gene>
    <name evidence="1" type="ORF">EZS28_044298</name>
</gene>
<reference evidence="1 2" key="1">
    <citation type="submission" date="2019-03" db="EMBL/GenBank/DDBJ databases">
        <title>Single cell metagenomics reveals metabolic interactions within the superorganism composed of flagellate Streblomastix strix and complex community of Bacteroidetes bacteria on its surface.</title>
        <authorList>
            <person name="Treitli S.C."/>
            <person name="Kolisko M."/>
            <person name="Husnik F."/>
            <person name="Keeling P."/>
            <person name="Hampl V."/>
        </authorList>
    </citation>
    <scope>NUCLEOTIDE SEQUENCE [LARGE SCALE GENOMIC DNA]</scope>
    <source>
        <strain evidence="1">ST1C</strain>
    </source>
</reference>
<sequence length="282" mass="31323">NVEGTISVCISLCCSACITNKLIMLQTNIATCKQLLFIEYKIVECWRHTLTVLNNYSIISLQLALKQYLCSVLAVTERIDHALITGIGKPLSIILVIVAALSSLILSLNGRPAALIISLASYEHLSSDAGLPRVLSHKRIFPLLLLDSWNFHHYMNYLTGQIVVPLAFLMVKVTFPPPTLQMSACITNYALVIESTYSAALEISNILLVVTAINRANVIPQSSTSSILSIDSTLRRICLFSFILNRGGSYVIIDLFLRDSDRYQQDRDRGFSIQNCCRSKHA</sequence>
<dbReference type="Proteomes" id="UP000324800">
    <property type="component" value="Unassembled WGS sequence"/>
</dbReference>
<organism evidence="1 2">
    <name type="scientific">Streblomastix strix</name>
    <dbReference type="NCBI Taxonomy" id="222440"/>
    <lineage>
        <taxon>Eukaryota</taxon>
        <taxon>Metamonada</taxon>
        <taxon>Preaxostyla</taxon>
        <taxon>Oxymonadida</taxon>
        <taxon>Streblomastigidae</taxon>
        <taxon>Streblomastix</taxon>
    </lineage>
</organism>
<name>A0A5J4TNY7_9EUKA</name>